<accession>A0A4P8XZY8</accession>
<dbReference type="InterPro" id="IPR056823">
    <property type="entry name" value="TEN-like_YD-shell"/>
</dbReference>
<dbReference type="Pfam" id="PF25023">
    <property type="entry name" value="TEN_YD-shell"/>
    <property type="match status" value="1"/>
</dbReference>
<dbReference type="InterPro" id="IPR006530">
    <property type="entry name" value="YD"/>
</dbReference>
<keyword evidence="3" id="KW-0472">Membrane</keyword>
<dbReference type="PANTHER" id="PTHR32305:SF15">
    <property type="entry name" value="PROTEIN RHSA-RELATED"/>
    <property type="match status" value="1"/>
</dbReference>
<dbReference type="Gene3D" id="2.60.120.260">
    <property type="entry name" value="Galactose-binding domain-like"/>
    <property type="match status" value="1"/>
</dbReference>
<feature type="region of interest" description="Disordered" evidence="2">
    <location>
        <begin position="724"/>
        <end position="749"/>
    </location>
</feature>
<name>A0A4P8XZY8_9FIRM</name>
<evidence type="ECO:0000259" key="4">
    <source>
        <dbReference type="Pfam" id="PF25023"/>
    </source>
</evidence>
<keyword evidence="6" id="KW-1185">Reference proteome</keyword>
<feature type="domain" description="Teneurin-like YD-shell" evidence="4">
    <location>
        <begin position="1204"/>
        <end position="1497"/>
    </location>
</feature>
<dbReference type="PANTHER" id="PTHR32305">
    <property type="match status" value="1"/>
</dbReference>
<dbReference type="InterPro" id="IPR022385">
    <property type="entry name" value="Rhs_assc_core"/>
</dbReference>
<dbReference type="OrthoDB" id="1813751at2"/>
<dbReference type="EMBL" id="CP039381">
    <property type="protein sequence ID" value="QCT07819.1"/>
    <property type="molecule type" value="Genomic_DNA"/>
</dbReference>
<dbReference type="NCBIfam" id="TIGR03696">
    <property type="entry name" value="Rhs_assc_core"/>
    <property type="match status" value="1"/>
</dbReference>
<dbReference type="InterPro" id="IPR031325">
    <property type="entry name" value="RHS_repeat"/>
</dbReference>
<dbReference type="Pfam" id="PF05593">
    <property type="entry name" value="RHS_repeat"/>
    <property type="match status" value="1"/>
</dbReference>
<dbReference type="Pfam" id="PF14412">
    <property type="entry name" value="AHH"/>
    <property type="match status" value="1"/>
</dbReference>
<feature type="compositionally biased region" description="Acidic residues" evidence="2">
    <location>
        <begin position="729"/>
        <end position="744"/>
    </location>
</feature>
<protein>
    <recommendedName>
        <fullName evidence="4">Teneurin-like YD-shell domain-containing protein</fullName>
    </recommendedName>
</protein>
<evidence type="ECO:0000313" key="5">
    <source>
        <dbReference type="EMBL" id="QCT07819.1"/>
    </source>
</evidence>
<dbReference type="Proteomes" id="UP000301475">
    <property type="component" value="Chromosome"/>
</dbReference>
<dbReference type="KEGG" id="ruj:E5Z56_10840"/>
<evidence type="ECO:0000313" key="6">
    <source>
        <dbReference type="Proteomes" id="UP000301475"/>
    </source>
</evidence>
<keyword evidence="1" id="KW-0677">Repeat</keyword>
<feature type="region of interest" description="Disordered" evidence="2">
    <location>
        <begin position="867"/>
        <end position="888"/>
    </location>
</feature>
<feature type="transmembrane region" description="Helical" evidence="3">
    <location>
        <begin position="1514"/>
        <end position="1531"/>
    </location>
</feature>
<sequence>MEIEAYTIKSDWSNSSATYNNVTYDSSQIIDYATTKNGNTNPVTFDITKAYKRWVDGSLKNNGIYLKSNSSVTDFGGYCCYFNDKLPQFQIIYKDYTGSENNLSSHTVTCGQKADASICDYTGGLIFKQSLYEEKGERMPYSIYQTYHSARKDVLGLAGYGHRMSFEKSVKKIDGYYVYTDSDAVDHYFKIVDGETELNDEDDLGYTLKVQNNKLTIESDRVEVYDIPNNNNASYIKSETDPDNSKNNITYTYDSAGYLSEITSTLHKYHVYYNVVTDSDGSTRRCYSKITVDSDDAAYFIYYSGCTLPYGIKFIDNKWTTFEYSNNYLSVVKYHFNDDINSENGMKMQFTYSNGKVTKAAEYGYNTSTGIYEEGNYLKMVYGTHESSNDKYNKGYNTTTFIDRNGRSETYTFDEYGNTITKLNEYGYIEEGEGGSGLSAMGGSDSYTRNYIDESSYFDSLGSNHYYKKSNESIKTENSSGGTASVDTGIYYFGGNSLKITHNADSTNQFYTSINHDMNISDYNLSAGDTVTLSGYVYINEALKEGTRDGQKGAMLKLKTFDPSGSVISDDNSVALLETTTASKWQRISLTVTLPKNTSKIRFYCALRNASGSVWFDCLQLEKGKVMNDYNALSYSDFSANNWSSEQNKWYNQSGDIVTENTIKGSGGEPAPTVDTTVEETTDSTAQTYTSIETETEPYGNIEKTDGNKKTYQQGFVTRKYNRTYEVTNENETDDNDTTDDNTESDNNSLKDKHVYQSVNVNRANVVFNISGTAKANSVPLTTDNRTFGIALKINYADNTTEDHYQEYNAYTSAEQSVTLSVTPEEANKIIKTVDFAFVYGYNKNIMEVKNAMLNFAENLVFEKKDGNSDDSTNNSAEPVDESVVSETLDTSKDYMENSVEYDSTENYITKETDDAGNTTEYSYDKNGNQTSVKDGKGNVTSYGYDIQGNTTSISNGNSSNTYIYNNQNQLSSIKHNSFAYNFNYTIYNKLLEVKVGNKSIVKYNYNSNNGNLESISYGNGGFYRYHYDRYDRIILVTGAGYDVVSYEYNKKGLVTREHDYWLNQTINYYYDCNGNLVSKTSETVDEYGTVKLVQNISLDSNGNTIEQTNINNRYKTIKRGTDDNYDEFVEYISGDENSPRKVKVTSNNDDFGRLSSITTNHSGNELFKSKYKYATKDHKTTNNVSTVAYSYGSLNNAINYDYKYDENGNITAYYENDSSSHNQYSYKYDNLNQITQITDNFSKEITNVTYDNAGNIKEVMVYNLTTNALKKTNTYGYDTTWKDKLTSYNGETITYDGIGNPLKYRNGMTMQWKNGRQLSQVKTSKDTITYKYNIKGLRTRKDNSDYTYYYYYDDNNNLIAMMQGGVVAYFYYDSNNSVTAMSLNDTMYYYIKNLQGDITKIVNESGNVLVEYTYDAWGKILNETSSGNGTYAHVKDFNPFRYRGYVYDTDTGLYYLQSRYYDPKTGRFINADDTAYVDTNSGTPLSTNMFAYCENNFINNVDKTGYFFLVDDLAYLFVGALVITVAAVFLSSPAVRDALNNVVRVCGAKIKEACESLSDTIANSIDRAKTKPKSQKKEKHHIVAKKAARAFNSRKLLQKANIGINSTYNLVYVKYRLHRCMHTRVYHDKVYRLLSKGKGERKKTIAILKYIKELLLAANKQIP</sequence>
<feature type="region of interest" description="Disordered" evidence="2">
    <location>
        <begin position="916"/>
        <end position="935"/>
    </location>
</feature>
<keyword evidence="3" id="KW-0812">Transmembrane</keyword>
<evidence type="ECO:0000256" key="1">
    <source>
        <dbReference type="ARBA" id="ARBA00022737"/>
    </source>
</evidence>
<evidence type="ECO:0000256" key="2">
    <source>
        <dbReference type="SAM" id="MobiDB-lite"/>
    </source>
</evidence>
<keyword evidence="3" id="KW-1133">Transmembrane helix</keyword>
<feature type="region of interest" description="Disordered" evidence="2">
    <location>
        <begin position="661"/>
        <end position="686"/>
    </location>
</feature>
<dbReference type="Gene3D" id="2.180.10.10">
    <property type="entry name" value="RHS repeat-associated core"/>
    <property type="match status" value="1"/>
</dbReference>
<dbReference type="RefSeq" id="WP_138157805.1">
    <property type="nucleotide sequence ID" value="NZ_CP039381.1"/>
</dbReference>
<dbReference type="InterPro" id="IPR032871">
    <property type="entry name" value="AHH_dom_containing"/>
</dbReference>
<dbReference type="InterPro" id="IPR050708">
    <property type="entry name" value="T6SS_VgrG/RHS"/>
</dbReference>
<gene>
    <name evidence="5" type="ORF">E5Z56_10840</name>
</gene>
<evidence type="ECO:0000256" key="3">
    <source>
        <dbReference type="SAM" id="Phobius"/>
    </source>
</evidence>
<proteinExistence type="predicted"/>
<feature type="compositionally biased region" description="Polar residues" evidence="2">
    <location>
        <begin position="916"/>
        <end position="933"/>
    </location>
</feature>
<reference evidence="5 6" key="1">
    <citation type="submission" date="2019-04" db="EMBL/GenBank/DDBJ databases">
        <authorList>
            <person name="Embree M."/>
            <person name="Gaffney J.R."/>
        </authorList>
    </citation>
    <scope>NUCLEOTIDE SEQUENCE [LARGE SCALE GENOMIC DNA]</scope>
    <source>
        <strain evidence="5 6">JE7A12</strain>
    </source>
</reference>
<organism evidence="5 6">
    <name type="scientific">Ruminococcus bovis</name>
    <dbReference type="NCBI Taxonomy" id="2564099"/>
    <lineage>
        <taxon>Bacteria</taxon>
        <taxon>Bacillati</taxon>
        <taxon>Bacillota</taxon>
        <taxon>Clostridia</taxon>
        <taxon>Eubacteriales</taxon>
        <taxon>Oscillospiraceae</taxon>
        <taxon>Ruminococcus</taxon>
    </lineage>
</organism>
<dbReference type="NCBIfam" id="TIGR01643">
    <property type="entry name" value="YD_repeat_2x"/>
    <property type="match status" value="2"/>
</dbReference>